<keyword evidence="1" id="KW-0732">Signal</keyword>
<reference evidence="2 3" key="1">
    <citation type="journal article" date="2016" name="Nat. Commun.">
        <title>Thousands of microbial genomes shed light on interconnected biogeochemical processes in an aquifer system.</title>
        <authorList>
            <person name="Anantharaman K."/>
            <person name="Brown C.T."/>
            <person name="Hug L.A."/>
            <person name="Sharon I."/>
            <person name="Castelle C.J."/>
            <person name="Probst A.J."/>
            <person name="Thomas B.C."/>
            <person name="Singh A."/>
            <person name="Wilkins M.J."/>
            <person name="Karaoz U."/>
            <person name="Brodie E.L."/>
            <person name="Williams K.H."/>
            <person name="Hubbard S.S."/>
            <person name="Banfield J.F."/>
        </authorList>
    </citation>
    <scope>NUCLEOTIDE SEQUENCE [LARGE SCALE GENOMIC DNA]</scope>
</reference>
<evidence type="ECO:0000313" key="3">
    <source>
        <dbReference type="Proteomes" id="UP000176260"/>
    </source>
</evidence>
<dbReference type="AlphaFoldDB" id="A0A1G1XPG0"/>
<feature type="signal peptide" evidence="1">
    <location>
        <begin position="1"/>
        <end position="25"/>
    </location>
</feature>
<comment type="caution">
    <text evidence="2">The sequence shown here is derived from an EMBL/GenBank/DDBJ whole genome shotgun (WGS) entry which is preliminary data.</text>
</comment>
<feature type="chain" id="PRO_5009581357" description="Lipoprotein" evidence="1">
    <location>
        <begin position="26"/>
        <end position="217"/>
    </location>
</feature>
<evidence type="ECO:0000256" key="1">
    <source>
        <dbReference type="SAM" id="SignalP"/>
    </source>
</evidence>
<name>A0A1G1XPG0_9BACT</name>
<organism evidence="2 3">
    <name type="scientific">Candidatus Buchananbacteria bacterium RBG_13_39_9</name>
    <dbReference type="NCBI Taxonomy" id="1797531"/>
    <lineage>
        <taxon>Bacteria</taxon>
        <taxon>Candidatus Buchananiibacteriota</taxon>
    </lineage>
</organism>
<proteinExistence type="predicted"/>
<evidence type="ECO:0008006" key="4">
    <source>
        <dbReference type="Google" id="ProtNLM"/>
    </source>
</evidence>
<dbReference type="EMBL" id="MHIA01000020">
    <property type="protein sequence ID" value="OGY41969.1"/>
    <property type="molecule type" value="Genomic_DNA"/>
</dbReference>
<gene>
    <name evidence="2" type="ORF">A2Y67_01070</name>
</gene>
<dbReference type="Proteomes" id="UP000176260">
    <property type="component" value="Unassembled WGS sequence"/>
</dbReference>
<sequence length="217" mass="24261">MTNKIFFCFIFLFLLVCVVGCGQQAKEEKPEALSASISELITQNKSVRCVLQAKGDGTIASGTTYVYKNQARSDYQLKMSGEELTNSHTITDGTYMYTWMDNNPSSAMKLKIADMQNEEFNAQSEDKGAGDYEDKFDYQCYKWQPDQSLFVPPSDIKFTDYTEMFKQFQGMLNSPNSADPDKAPDLNNTDTSTMCSRCNIIPDAKAKASCLSSLGCK</sequence>
<evidence type="ECO:0000313" key="2">
    <source>
        <dbReference type="EMBL" id="OGY41969.1"/>
    </source>
</evidence>
<accession>A0A1G1XPG0</accession>
<protein>
    <recommendedName>
        <fullName evidence="4">Lipoprotein</fullName>
    </recommendedName>
</protein>